<organism evidence="2 3">
    <name type="scientific">Microlunatus capsulatus</name>
    <dbReference type="NCBI Taxonomy" id="99117"/>
    <lineage>
        <taxon>Bacteria</taxon>
        <taxon>Bacillati</taxon>
        <taxon>Actinomycetota</taxon>
        <taxon>Actinomycetes</taxon>
        <taxon>Propionibacteriales</taxon>
        <taxon>Propionibacteriaceae</taxon>
        <taxon>Microlunatus</taxon>
    </lineage>
</organism>
<reference evidence="2 3" key="1">
    <citation type="submission" date="2021-03" db="EMBL/GenBank/DDBJ databases">
        <title>Sequencing the genomes of 1000 actinobacteria strains.</title>
        <authorList>
            <person name="Klenk H.-P."/>
        </authorList>
    </citation>
    <scope>NUCLEOTIDE SEQUENCE [LARGE SCALE GENOMIC DNA]</scope>
    <source>
        <strain evidence="2 3">DSM 12936</strain>
    </source>
</reference>
<evidence type="ECO:0000256" key="1">
    <source>
        <dbReference type="SAM" id="Phobius"/>
    </source>
</evidence>
<comment type="caution">
    <text evidence="2">The sequence shown here is derived from an EMBL/GenBank/DDBJ whole genome shotgun (WGS) entry which is preliminary data.</text>
</comment>
<accession>A0ABS4Z3K6</accession>
<dbReference type="EMBL" id="JAGIOB010000001">
    <property type="protein sequence ID" value="MBP2415579.1"/>
    <property type="molecule type" value="Genomic_DNA"/>
</dbReference>
<sequence length="172" mass="18244">MTAMGWADVLTLLGTIGFGVLSAIIPLANAEAYVFTTQLSRTVDPVEVALGIAVGQTIGKVLLFYGVRRGKNLPGIRHKRAALRSRPAGPARARVRAVLQALLALVGQKRWGLPITFVAAVVGVPPLYAVALLAGATRMRLVWFAAVVLAGRALRFGLVAYGVDGMGWWSEP</sequence>
<feature type="transmembrane region" description="Helical" evidence="1">
    <location>
        <begin position="113"/>
        <end position="134"/>
    </location>
</feature>
<protein>
    <submittedName>
        <fullName evidence="2">Membrane protein YqaA with SNARE-associated domain</fullName>
    </submittedName>
</protein>
<evidence type="ECO:0000313" key="2">
    <source>
        <dbReference type="EMBL" id="MBP2415579.1"/>
    </source>
</evidence>
<keyword evidence="1" id="KW-0812">Transmembrane</keyword>
<keyword evidence="3" id="KW-1185">Reference proteome</keyword>
<evidence type="ECO:0000313" key="3">
    <source>
        <dbReference type="Proteomes" id="UP000758168"/>
    </source>
</evidence>
<feature type="transmembrane region" description="Helical" evidence="1">
    <location>
        <begin position="141"/>
        <end position="163"/>
    </location>
</feature>
<keyword evidence="1" id="KW-1133">Transmembrane helix</keyword>
<keyword evidence="1" id="KW-0472">Membrane</keyword>
<name>A0ABS4Z3K6_9ACTN</name>
<dbReference type="Proteomes" id="UP000758168">
    <property type="component" value="Unassembled WGS sequence"/>
</dbReference>
<gene>
    <name evidence="2" type="ORF">JOF54_000501</name>
</gene>
<dbReference type="RefSeq" id="WP_210052693.1">
    <property type="nucleotide sequence ID" value="NZ_BAAAMH010000022.1"/>
</dbReference>
<feature type="transmembrane region" description="Helical" evidence="1">
    <location>
        <begin position="46"/>
        <end position="67"/>
    </location>
</feature>
<proteinExistence type="predicted"/>